<dbReference type="SUPFAM" id="SSF56672">
    <property type="entry name" value="DNA/RNA polymerases"/>
    <property type="match status" value="1"/>
</dbReference>
<evidence type="ECO:0000313" key="1">
    <source>
        <dbReference type="EMBL" id="CAE0504042.1"/>
    </source>
</evidence>
<proteinExistence type="predicted"/>
<protein>
    <recommendedName>
        <fullName evidence="4">Reverse transcriptase domain-containing protein</fullName>
    </recommendedName>
</protein>
<organism evidence="2">
    <name type="scientific">Dunaliella tertiolecta</name>
    <name type="common">Green alga</name>
    <dbReference type="NCBI Taxonomy" id="3047"/>
    <lineage>
        <taxon>Eukaryota</taxon>
        <taxon>Viridiplantae</taxon>
        <taxon>Chlorophyta</taxon>
        <taxon>core chlorophytes</taxon>
        <taxon>Chlorophyceae</taxon>
        <taxon>CS clade</taxon>
        <taxon>Chlamydomonadales</taxon>
        <taxon>Dunaliellaceae</taxon>
        <taxon>Dunaliella</taxon>
    </lineage>
</organism>
<gene>
    <name evidence="1" type="ORF">DTER00134_LOCUS19115</name>
    <name evidence="2" type="ORF">DTER00134_LOCUS19116</name>
    <name evidence="3" type="ORF">DTER00134_LOCUS19119</name>
</gene>
<evidence type="ECO:0000313" key="2">
    <source>
        <dbReference type="EMBL" id="CAE0504043.1"/>
    </source>
</evidence>
<accession>A0A6S8NSQ9</accession>
<evidence type="ECO:0008006" key="4">
    <source>
        <dbReference type="Google" id="ProtNLM"/>
    </source>
</evidence>
<dbReference type="InterPro" id="IPR021109">
    <property type="entry name" value="Peptidase_aspartic_dom_sf"/>
</dbReference>
<dbReference type="Gene3D" id="3.10.10.10">
    <property type="entry name" value="HIV Type 1 Reverse Transcriptase, subunit A, domain 1"/>
    <property type="match status" value="1"/>
</dbReference>
<dbReference type="EMBL" id="HBIP01031479">
    <property type="protein sequence ID" value="CAE0504042.1"/>
    <property type="molecule type" value="Transcribed_RNA"/>
</dbReference>
<name>A0A6S8NSQ9_DUNTE</name>
<dbReference type="EMBL" id="HBIP01031481">
    <property type="protein sequence ID" value="CAE0504043.1"/>
    <property type="molecule type" value="Transcribed_RNA"/>
</dbReference>
<dbReference type="Gene3D" id="2.40.70.10">
    <property type="entry name" value="Acid Proteases"/>
    <property type="match status" value="1"/>
</dbReference>
<dbReference type="EMBL" id="HBIP01031484">
    <property type="protein sequence ID" value="CAE0504046.1"/>
    <property type="molecule type" value="Transcribed_RNA"/>
</dbReference>
<dbReference type="InterPro" id="IPR032567">
    <property type="entry name" value="RTL1-rel"/>
</dbReference>
<dbReference type="AlphaFoldDB" id="A0A6S8NSQ9"/>
<reference evidence="2" key="1">
    <citation type="submission" date="2021-01" db="EMBL/GenBank/DDBJ databases">
        <authorList>
            <person name="Corre E."/>
            <person name="Pelletier E."/>
            <person name="Niang G."/>
            <person name="Scheremetjew M."/>
            <person name="Finn R."/>
            <person name="Kale V."/>
            <person name="Holt S."/>
            <person name="Cochrane G."/>
            <person name="Meng A."/>
            <person name="Brown T."/>
            <person name="Cohen L."/>
        </authorList>
    </citation>
    <scope>NUCLEOTIDE SEQUENCE</scope>
    <source>
        <strain evidence="2">CCMP1320</strain>
    </source>
</reference>
<sequence length="334" mass="37571">MEKGKPTVTVRTLANPISIKVANNEQFSVSNECVGTLLLQRNTHCCKVVYPNKVRQRGTKLPLSAKIMPDMLHGVDLIVGMYSLKRFGATLDCARETLEMHGLKDEELEKKKQAKWKKNAHNILCSTYKIQEAARSGFLSAKQAAKQIKAGATSCLMLVQGEDVDMHSLETTGASNEPPEETSGLLAQSQVKQIVEDFKDVFEPVTQCPPHRFNVNHTIKLIDGALPKYKRPFRMTKEKELEVHKQTEDGLKKSLIEPSSSPYGAPVLFVQKKDGSMRMCIDYRALNKTTVQEKYPLPRIDDLLDNPTGVPPNLRRLTQFKEVLKKNKEVKLTL</sequence>
<dbReference type="PANTHER" id="PTHR15503:SF45">
    <property type="entry name" value="RNA-DIRECTED DNA POLYMERASE HOMOLOG"/>
    <property type="match status" value="1"/>
</dbReference>
<dbReference type="InterPro" id="IPR043502">
    <property type="entry name" value="DNA/RNA_pol_sf"/>
</dbReference>
<dbReference type="PANTHER" id="PTHR15503">
    <property type="entry name" value="LDOC1 RELATED"/>
    <property type="match status" value="1"/>
</dbReference>
<evidence type="ECO:0000313" key="3">
    <source>
        <dbReference type="EMBL" id="CAE0504046.1"/>
    </source>
</evidence>